<dbReference type="EMBL" id="MVIE01000037">
    <property type="protein sequence ID" value="ORB35469.1"/>
    <property type="molecule type" value="Genomic_DNA"/>
</dbReference>
<comment type="caution">
    <text evidence="2">The sequence shown here is derived from an EMBL/GenBank/DDBJ whole genome shotgun (WGS) entry which is preliminary data.</text>
</comment>
<evidence type="ECO:0000313" key="3">
    <source>
        <dbReference type="Proteomes" id="UP000192513"/>
    </source>
</evidence>
<gene>
    <name evidence="2" type="ORF">BST39_22385</name>
</gene>
<dbReference type="PANTHER" id="PTHR34846:SF5">
    <property type="entry name" value="CARBOXYMUCONOLACTONE DECARBOXYLASE-LIKE DOMAIN-CONTAINING PROTEIN"/>
    <property type="match status" value="1"/>
</dbReference>
<dbReference type="InterPro" id="IPR003779">
    <property type="entry name" value="CMD-like"/>
</dbReference>
<dbReference type="Proteomes" id="UP000192513">
    <property type="component" value="Unassembled WGS sequence"/>
</dbReference>
<dbReference type="PANTHER" id="PTHR34846">
    <property type="entry name" value="4-CARBOXYMUCONOLACTONE DECARBOXYLASE FAMILY PROTEIN (AFU_ORTHOLOGUE AFUA_6G11590)"/>
    <property type="match status" value="1"/>
</dbReference>
<proteinExistence type="predicted"/>
<dbReference type="Pfam" id="PF02627">
    <property type="entry name" value="CMD"/>
    <property type="match status" value="1"/>
</dbReference>
<dbReference type="GO" id="GO:0051920">
    <property type="term" value="F:peroxiredoxin activity"/>
    <property type="evidence" value="ECO:0007669"/>
    <property type="project" value="InterPro"/>
</dbReference>
<accession>A0A1X0I5L0</accession>
<sequence>MPEGAASAGEDRSEVRIAPLPVDERDDATNELLDKVGPGRDLNLFTTLVRHQRLFRRWLPLCGGLLSGKLSARDRELLILRTADRCGAAYEWAHHLVFAADAGMTSEEVDRVRAGAGADGWTELESALIRSADELHDECEISASTWSVLAAHYDQEQLIEVPMVVGHYHMVAFAARSFGVRIEPAYRPHAVPHVVE</sequence>
<dbReference type="OrthoDB" id="4704294at2"/>
<dbReference type="RefSeq" id="WP_142275154.1">
    <property type="nucleotide sequence ID" value="NZ_AP022619.1"/>
</dbReference>
<reference evidence="2 3" key="1">
    <citation type="submission" date="2017-02" db="EMBL/GenBank/DDBJ databases">
        <title>The new phylogeny of genus Mycobacterium.</title>
        <authorList>
            <person name="Tortoli E."/>
            <person name="Trovato A."/>
            <person name="Cirillo D.M."/>
        </authorList>
    </citation>
    <scope>NUCLEOTIDE SEQUENCE [LARGE SCALE GENOMIC DNA]</scope>
    <source>
        <strain evidence="2 3">DSM 45000</strain>
    </source>
</reference>
<dbReference type="SUPFAM" id="SSF69118">
    <property type="entry name" value="AhpD-like"/>
    <property type="match status" value="1"/>
</dbReference>
<protein>
    <recommendedName>
        <fullName evidence="1">Carboxymuconolactone decarboxylase-like domain-containing protein</fullName>
    </recommendedName>
</protein>
<dbReference type="Gene3D" id="1.20.1290.10">
    <property type="entry name" value="AhpD-like"/>
    <property type="match status" value="1"/>
</dbReference>
<dbReference type="STRING" id="590652.BST39_22385"/>
<dbReference type="InterPro" id="IPR029032">
    <property type="entry name" value="AhpD-like"/>
</dbReference>
<evidence type="ECO:0000259" key="1">
    <source>
        <dbReference type="Pfam" id="PF02627"/>
    </source>
</evidence>
<organism evidence="2 3">
    <name type="scientific">Mycobacterium paraseoulense</name>
    <dbReference type="NCBI Taxonomy" id="590652"/>
    <lineage>
        <taxon>Bacteria</taxon>
        <taxon>Bacillati</taxon>
        <taxon>Actinomycetota</taxon>
        <taxon>Actinomycetes</taxon>
        <taxon>Mycobacteriales</taxon>
        <taxon>Mycobacteriaceae</taxon>
        <taxon>Mycobacterium</taxon>
    </lineage>
</organism>
<feature type="domain" description="Carboxymuconolactone decarboxylase-like" evidence="1">
    <location>
        <begin position="54"/>
        <end position="133"/>
    </location>
</feature>
<evidence type="ECO:0000313" key="2">
    <source>
        <dbReference type="EMBL" id="ORB35469.1"/>
    </source>
</evidence>
<keyword evidence="3" id="KW-1185">Reference proteome</keyword>
<name>A0A1X0I5L0_9MYCO</name>
<dbReference type="AlphaFoldDB" id="A0A1X0I5L0"/>